<dbReference type="InterPro" id="IPR012334">
    <property type="entry name" value="Pectin_lyas_fold"/>
</dbReference>
<accession>A0ABW5CZR9</accession>
<evidence type="ECO:0000259" key="3">
    <source>
        <dbReference type="Pfam" id="PF18962"/>
    </source>
</evidence>
<feature type="domain" description="Right handed beta helix" evidence="2">
    <location>
        <begin position="143"/>
        <end position="313"/>
    </location>
</feature>
<dbReference type="EMBL" id="JBHUIM010000002">
    <property type="protein sequence ID" value="MFD2247911.1"/>
    <property type="molecule type" value="Genomic_DNA"/>
</dbReference>
<feature type="signal peptide" evidence="1">
    <location>
        <begin position="1"/>
        <end position="15"/>
    </location>
</feature>
<dbReference type="Pfam" id="PF18962">
    <property type="entry name" value="Por_Secre_tail"/>
    <property type="match status" value="1"/>
</dbReference>
<feature type="domain" description="Secretion system C-terminal sorting" evidence="3">
    <location>
        <begin position="1017"/>
        <end position="1093"/>
    </location>
</feature>
<dbReference type="Gene3D" id="2.160.20.10">
    <property type="entry name" value="Single-stranded right-handed beta-helix, Pectin lyase-like"/>
    <property type="match status" value="1"/>
</dbReference>
<proteinExistence type="predicted"/>
<dbReference type="Proteomes" id="UP001597374">
    <property type="component" value="Unassembled WGS sequence"/>
</dbReference>
<organism evidence="4 5">
    <name type="scientific">Pontibacter ruber</name>
    <dbReference type="NCBI Taxonomy" id="1343895"/>
    <lineage>
        <taxon>Bacteria</taxon>
        <taxon>Pseudomonadati</taxon>
        <taxon>Bacteroidota</taxon>
        <taxon>Cytophagia</taxon>
        <taxon>Cytophagales</taxon>
        <taxon>Hymenobacteraceae</taxon>
        <taxon>Pontibacter</taxon>
    </lineage>
</organism>
<dbReference type="InterPro" id="IPR011050">
    <property type="entry name" value="Pectin_lyase_fold/virulence"/>
</dbReference>
<keyword evidence="5" id="KW-1185">Reference proteome</keyword>
<dbReference type="SMART" id="SM00710">
    <property type="entry name" value="PbH1"/>
    <property type="match status" value="9"/>
</dbReference>
<evidence type="ECO:0000313" key="4">
    <source>
        <dbReference type="EMBL" id="MFD2247911.1"/>
    </source>
</evidence>
<name>A0ABW5CZR9_9BACT</name>
<evidence type="ECO:0000313" key="5">
    <source>
        <dbReference type="Proteomes" id="UP001597374"/>
    </source>
</evidence>
<dbReference type="InterPro" id="IPR039448">
    <property type="entry name" value="Beta_helix"/>
</dbReference>
<evidence type="ECO:0000256" key="1">
    <source>
        <dbReference type="SAM" id="SignalP"/>
    </source>
</evidence>
<dbReference type="RefSeq" id="WP_377497420.1">
    <property type="nucleotide sequence ID" value="NZ_JBHUIM010000002.1"/>
</dbReference>
<dbReference type="InterPro" id="IPR006626">
    <property type="entry name" value="PbH1"/>
</dbReference>
<dbReference type="Pfam" id="PF13229">
    <property type="entry name" value="Beta_helix"/>
    <property type="match status" value="1"/>
</dbReference>
<feature type="chain" id="PRO_5047541800" evidence="1">
    <location>
        <begin position="16"/>
        <end position="1095"/>
    </location>
</feature>
<evidence type="ECO:0000259" key="2">
    <source>
        <dbReference type="Pfam" id="PF13229"/>
    </source>
</evidence>
<dbReference type="NCBIfam" id="TIGR04183">
    <property type="entry name" value="Por_Secre_tail"/>
    <property type="match status" value="1"/>
</dbReference>
<dbReference type="SUPFAM" id="SSF51126">
    <property type="entry name" value="Pectin lyase-like"/>
    <property type="match status" value="2"/>
</dbReference>
<gene>
    <name evidence="4" type="ORF">ACFSKP_16710</name>
</gene>
<reference evidence="5" key="1">
    <citation type="journal article" date="2019" name="Int. J. Syst. Evol. Microbiol.">
        <title>The Global Catalogue of Microorganisms (GCM) 10K type strain sequencing project: providing services to taxonomists for standard genome sequencing and annotation.</title>
        <authorList>
            <consortium name="The Broad Institute Genomics Platform"/>
            <consortium name="The Broad Institute Genome Sequencing Center for Infectious Disease"/>
            <person name="Wu L."/>
            <person name="Ma J."/>
        </authorList>
    </citation>
    <scope>NUCLEOTIDE SEQUENCE [LARGE SCALE GENOMIC DNA]</scope>
    <source>
        <strain evidence="5">CGMCC 4.1782</strain>
    </source>
</reference>
<comment type="caution">
    <text evidence="4">The sequence shown here is derived from an EMBL/GenBank/DDBJ whole genome shotgun (WGS) entry which is preliminary data.</text>
</comment>
<protein>
    <submittedName>
        <fullName evidence="4">T9SS type A sorting domain-containing protein</fullName>
    </submittedName>
</protein>
<dbReference type="InterPro" id="IPR026444">
    <property type="entry name" value="Secre_tail"/>
</dbReference>
<keyword evidence="1" id="KW-0732">Signal</keyword>
<sequence>MFALVFVLFSFSAKASTYYVSATGNDSNSGTSTATAWASIAKVNAMQFLPGDTILFEGGVMFPGSLYFGSNVKGTASKPIVISSYGTDRAVISSGTSKGIMVYNSAGFKLKNLVFQGAGRTTNTTPGVEFYMDLPYSRLEYIAIENVEVYGYQQAGISIGSWKQSSGFDNVSITRCAVHDNGKAGIESYAEARLGHSNVYVGYNKVYNNAGIPTKTDLHSGNGIVLGGVNGGTIEYCEAYNNGWLNAWRDGGPVGIWGWHCNNLIIQYNESHHNKTGTTKDGGGFDIDGGSTNCIMQYNYSHDNEGAGYLIAQYNYAPEMKGIIVRYNISENDGRRNGYGGIHLWSSGANGGIQDAHIYNNTIYMTPAASGIPKGVWIQQGGTTIATFRNNIIQVSGGLQAVLGEVTSNIRFEGNNYWASDSNLKITWAGTTHSTLDNWRTSSGQEKLNGVAVGYTLNPELQNPGNGITITNPAKLYSLTGYQLKETSALVGKGLDLAATFGMKIGERDFYGNKLTQRKELCIGAHQVTDNSRACLEGGLIPLSFGQAAGGTYSGTGISDGNWFNPAIAGEGNHALTYSYLDANKQQQLTHHTVTVVPATATQWTGKAGTDNWFNSKNWSTCTPTAKIDATVPVSADLPTPSIKEGQKAVTKNLNAAGTLVVADGASLEVYGSLSGSSLQTQQNSTLIFSSSSSQNAIAGSFGKLVLENSSSIKLAGPVTIAGELDLGKSKLYLGNNNLIIKDQGTIKNASNLNYVITDGAGKLTQLGLGAGRKGIFPVGTAKGYAPVILENKGITDNFSVSVVEGYLQNGTIGPLVTEGVINKTWHIEEETTGGSDVNLTLQWNEADELSKFNRDGAYITHYEDSEWNKLIESIGSVPADTTARSFTSSISGITSFSPFSVGSSQYAPLPVSLILFKASIQGDNVLLNWETASERNSRGFGVEMSLDGTAFRPLGFVASKTPDSNQKQRYSYLDFEPDKTGTRYYRLRQVDLDGSASYSPVQAIVMNKKSSPAFTVYPNPFSDVVTVELEASEAELVELTLTDTYGKTILKQTNKLQIGRNAIRLEVSPQHPAGFYLLTAKQGDKTYQIKLIRK</sequence>